<dbReference type="InterPro" id="IPR019606">
    <property type="entry name" value="GerMN"/>
</dbReference>
<dbReference type="EMBL" id="PEZY01000008">
    <property type="protein sequence ID" value="PIS06110.1"/>
    <property type="molecule type" value="Genomic_DNA"/>
</dbReference>
<evidence type="ECO:0000313" key="5">
    <source>
        <dbReference type="Proteomes" id="UP000229056"/>
    </source>
</evidence>
<name>A0A2H0W644_9BACT</name>
<comment type="caution">
    <text evidence="4">The sequence shown here is derived from an EMBL/GenBank/DDBJ whole genome shotgun (WGS) entry which is preliminary data.</text>
</comment>
<feature type="transmembrane region" description="Helical" evidence="2">
    <location>
        <begin position="80"/>
        <end position="97"/>
    </location>
</feature>
<gene>
    <name evidence="4" type="ORF">COT80_02470</name>
</gene>
<evidence type="ECO:0000256" key="2">
    <source>
        <dbReference type="SAM" id="Phobius"/>
    </source>
</evidence>
<keyword evidence="2" id="KW-0472">Membrane</keyword>
<proteinExistence type="predicted"/>
<accession>A0A2H0W644</accession>
<sequence>MDNPENNPQNTNNSGSQSNTSPNNQSQPSLDHKDFVVSNNDTPAIDHKQGMSAENKAYSDSSHSVNKILDQNGKDQGSRMGMIITIVLIVIIIGGIWQSNKDREVNITNTDDEVNIIVDSNQETGSVTIVNGAEVVNQDIFAGIETIKIKAYYNKEGDNECENVALLERTVEKKYDSPVINTVRGLLTPLSSEELKAGYLSSIPEGTYLRSVGIENGVAKVVLSSALNNVAGSCRVMAIRSQIEKTLLQFSYIKSVDICIDANCNQDEILQP</sequence>
<dbReference type="Proteomes" id="UP000229056">
    <property type="component" value="Unassembled WGS sequence"/>
</dbReference>
<feature type="compositionally biased region" description="Low complexity" evidence="1">
    <location>
        <begin position="1"/>
        <end position="29"/>
    </location>
</feature>
<dbReference type="AlphaFoldDB" id="A0A2H0W644"/>
<keyword evidence="2" id="KW-0812">Transmembrane</keyword>
<protein>
    <recommendedName>
        <fullName evidence="3">GerMN domain-containing protein</fullName>
    </recommendedName>
</protein>
<feature type="region of interest" description="Disordered" evidence="1">
    <location>
        <begin position="1"/>
        <end position="62"/>
    </location>
</feature>
<evidence type="ECO:0000313" key="4">
    <source>
        <dbReference type="EMBL" id="PIS06110.1"/>
    </source>
</evidence>
<keyword evidence="2" id="KW-1133">Transmembrane helix</keyword>
<evidence type="ECO:0000259" key="3">
    <source>
        <dbReference type="Pfam" id="PF10646"/>
    </source>
</evidence>
<evidence type="ECO:0000256" key="1">
    <source>
        <dbReference type="SAM" id="MobiDB-lite"/>
    </source>
</evidence>
<organism evidence="4 5">
    <name type="scientific">Candidatus Buchananbacteria bacterium CG10_big_fil_rev_8_21_14_0_10_33_19</name>
    <dbReference type="NCBI Taxonomy" id="1974525"/>
    <lineage>
        <taxon>Bacteria</taxon>
        <taxon>Candidatus Buchananiibacteriota</taxon>
    </lineage>
</organism>
<feature type="domain" description="GerMN" evidence="3">
    <location>
        <begin position="167"/>
        <end position="261"/>
    </location>
</feature>
<dbReference type="Pfam" id="PF10646">
    <property type="entry name" value="Germane"/>
    <property type="match status" value="1"/>
</dbReference>
<reference evidence="5" key="1">
    <citation type="submission" date="2017-09" db="EMBL/GenBank/DDBJ databases">
        <title>Depth-based differentiation of microbial function through sediment-hosted aquifers and enrichment of novel symbionts in the deep terrestrial subsurface.</title>
        <authorList>
            <person name="Probst A.J."/>
            <person name="Ladd B."/>
            <person name="Jarett J.K."/>
            <person name="Geller-Mcgrath D.E."/>
            <person name="Sieber C.M.K."/>
            <person name="Emerson J.B."/>
            <person name="Anantharaman K."/>
            <person name="Thomas B.C."/>
            <person name="Malmstrom R."/>
            <person name="Stieglmeier M."/>
            <person name="Klingl A."/>
            <person name="Woyke T."/>
            <person name="Ryan C.M."/>
            <person name="Banfield J.F."/>
        </authorList>
    </citation>
    <scope>NUCLEOTIDE SEQUENCE [LARGE SCALE GENOMIC DNA]</scope>
</reference>